<protein>
    <submittedName>
        <fullName evidence="1">Uncharacterized protein</fullName>
    </submittedName>
</protein>
<evidence type="ECO:0000313" key="2">
    <source>
        <dbReference type="Proteomes" id="UP001227543"/>
    </source>
</evidence>
<keyword evidence="2" id="KW-1185">Reference proteome</keyword>
<organism evidence="1 2">
    <name type="scientific">Colletotrichum tamarilloi</name>
    <dbReference type="NCBI Taxonomy" id="1209934"/>
    <lineage>
        <taxon>Eukaryota</taxon>
        <taxon>Fungi</taxon>
        <taxon>Dikarya</taxon>
        <taxon>Ascomycota</taxon>
        <taxon>Pezizomycotina</taxon>
        <taxon>Sordariomycetes</taxon>
        <taxon>Hypocreomycetidae</taxon>
        <taxon>Glomerellales</taxon>
        <taxon>Glomerellaceae</taxon>
        <taxon>Colletotrichum</taxon>
        <taxon>Colletotrichum acutatum species complex</taxon>
    </lineage>
</organism>
<dbReference type="RefSeq" id="XP_060376338.1">
    <property type="nucleotide sequence ID" value="XM_060529106.1"/>
</dbReference>
<comment type="caution">
    <text evidence="1">The sequence shown here is derived from an EMBL/GenBank/DDBJ whole genome shotgun (WGS) entry which is preliminary data.</text>
</comment>
<sequence length="131" mass="14771">MVPYLSKYLYSTSSKVTKGERDVVQAFAIAQQQQKEPKEKERTERANTSISAFCGPQVTLAATTPLQPARDHSQLLTPLSHARDSNPCASRPTPEALKTRLSWYPATKYALRSTYLTHRDNDNSDDCFHQN</sequence>
<accession>A0ABQ9QT27</accession>
<name>A0ABQ9QT27_9PEZI</name>
<dbReference type="Proteomes" id="UP001227543">
    <property type="component" value="Unassembled WGS sequence"/>
</dbReference>
<dbReference type="EMBL" id="MLFU01000088">
    <property type="protein sequence ID" value="KAK1484097.1"/>
    <property type="molecule type" value="Genomic_DNA"/>
</dbReference>
<gene>
    <name evidence="1" type="ORF">CTAM01_13101</name>
</gene>
<dbReference type="GeneID" id="85413344"/>
<reference evidence="1 2" key="1">
    <citation type="submission" date="2016-10" db="EMBL/GenBank/DDBJ databases">
        <title>The genome sequence of Colletotrichum fioriniae PJ7.</title>
        <authorList>
            <person name="Baroncelli R."/>
        </authorList>
    </citation>
    <scope>NUCLEOTIDE SEQUENCE [LARGE SCALE GENOMIC DNA]</scope>
    <source>
        <strain evidence="1 2">Tom-12</strain>
    </source>
</reference>
<proteinExistence type="predicted"/>
<evidence type="ECO:0000313" key="1">
    <source>
        <dbReference type="EMBL" id="KAK1484097.1"/>
    </source>
</evidence>